<evidence type="ECO:0000313" key="5">
    <source>
        <dbReference type="EMBL" id="CRL62277.1"/>
    </source>
</evidence>
<dbReference type="Proteomes" id="UP000183920">
    <property type="component" value="Unassembled WGS sequence"/>
</dbReference>
<dbReference type="Pfam" id="PF01155">
    <property type="entry name" value="HypA"/>
    <property type="match status" value="1"/>
</dbReference>
<dbReference type="InterPro" id="IPR000688">
    <property type="entry name" value="HypA/HybF"/>
</dbReference>
<name>A0A0G4Q8J9_9GAMM</name>
<dbReference type="NCBIfam" id="NF009046">
    <property type="entry name" value="PRK12380.1"/>
    <property type="match status" value="1"/>
</dbReference>
<reference evidence="6 8" key="3">
    <citation type="submission" date="2020-12" db="EMBL/GenBank/DDBJ databases">
        <title>Enhanced detection system for hospital associated transmission using whole genome sequencing surveillance.</title>
        <authorList>
            <person name="Harrison L.H."/>
            <person name="Van Tyne D."/>
            <person name="Marsh J.W."/>
            <person name="Griffith M.P."/>
            <person name="Snyder D.J."/>
            <person name="Cooper V.S."/>
            <person name="Mustapha M."/>
        </authorList>
    </citation>
    <scope>NUCLEOTIDE SEQUENCE [LARGE SCALE GENOMIC DNA]</scope>
    <source>
        <strain evidence="6 8">PR00195</strain>
    </source>
</reference>
<feature type="binding site" evidence="4">
    <location>
        <position position="89"/>
    </location>
    <ligand>
        <name>Zn(2+)</name>
        <dbReference type="ChEBI" id="CHEBI:29105"/>
    </ligand>
</feature>
<feature type="binding site" evidence="4">
    <location>
        <position position="3"/>
    </location>
    <ligand>
        <name>Ni(2+)</name>
        <dbReference type="ChEBI" id="CHEBI:49786"/>
    </ligand>
</feature>
<evidence type="ECO:0000256" key="1">
    <source>
        <dbReference type="ARBA" id="ARBA00022596"/>
    </source>
</evidence>
<dbReference type="Gene3D" id="3.30.2320.80">
    <property type="match status" value="1"/>
</dbReference>
<reference evidence="7" key="2">
    <citation type="submission" date="2015-06" db="EMBL/GenBank/DDBJ databases">
        <authorList>
            <person name="Urmite Genomes"/>
        </authorList>
    </citation>
    <scope>NUCLEOTIDE SEQUENCE [LARGE SCALE GENOMIC DNA]</scope>
    <source>
        <strain evidence="7">CSUR P1867</strain>
    </source>
</reference>
<accession>A0A379EIE6</accession>
<dbReference type="GO" id="GO:0008270">
    <property type="term" value="F:zinc ion binding"/>
    <property type="evidence" value="ECO:0007669"/>
    <property type="project" value="UniProtKB-UniRule"/>
</dbReference>
<dbReference type="EMBL" id="JAEKCB010000003">
    <property type="protein sequence ID" value="MBJ2117852.1"/>
    <property type="molecule type" value="Genomic_DNA"/>
</dbReference>
<proteinExistence type="inferred from homology"/>
<dbReference type="PIRSF" id="PIRSF004761">
    <property type="entry name" value="Hydrgn_mat_HypA"/>
    <property type="match status" value="1"/>
</dbReference>
<gene>
    <name evidence="5" type="primary">hypA</name>
    <name evidence="4" type="synonym">hybF</name>
    <name evidence="5" type="ORF">BN1804_01889</name>
    <name evidence="6" type="ORF">JFQ69_09290</name>
</gene>
<evidence type="ECO:0000256" key="2">
    <source>
        <dbReference type="ARBA" id="ARBA00022723"/>
    </source>
</evidence>
<accession>A0A0G4Q8J9</accession>
<dbReference type="EMBL" id="CVRY01000003">
    <property type="protein sequence ID" value="CRL62277.1"/>
    <property type="molecule type" value="Genomic_DNA"/>
</dbReference>
<comment type="similarity">
    <text evidence="4">Belongs to the HypA/HybF family. HybF subfamily.</text>
</comment>
<dbReference type="GO" id="GO:0016151">
    <property type="term" value="F:nickel cation binding"/>
    <property type="evidence" value="ECO:0007669"/>
    <property type="project" value="UniProtKB-UniRule"/>
</dbReference>
<dbReference type="GO" id="GO:0051604">
    <property type="term" value="P:protein maturation"/>
    <property type="evidence" value="ECO:0007669"/>
    <property type="project" value="InterPro"/>
</dbReference>
<dbReference type="InterPro" id="IPR020538">
    <property type="entry name" value="Hydgase_Ni_incorp_HypA/HybF_CS"/>
</dbReference>
<keyword evidence="2 4" id="KW-0479">Metal-binding</keyword>
<reference evidence="5" key="1">
    <citation type="submission" date="2015-06" db="EMBL/GenBank/DDBJ databases">
        <authorList>
            <person name="Urmite Genomes Urmite Genomes"/>
        </authorList>
    </citation>
    <scope>NUCLEOTIDE SEQUENCE [LARGE SCALE GENOMIC DNA]</scope>
    <source>
        <strain evidence="5">CSUR P1867</strain>
    </source>
</reference>
<keyword evidence="8" id="KW-1185">Reference proteome</keyword>
<evidence type="ECO:0000256" key="3">
    <source>
        <dbReference type="ARBA" id="ARBA00022833"/>
    </source>
</evidence>
<evidence type="ECO:0000256" key="4">
    <source>
        <dbReference type="HAMAP-Rule" id="MF_02099"/>
    </source>
</evidence>
<dbReference type="PANTHER" id="PTHR34535:SF3">
    <property type="entry name" value="HYDROGENASE MATURATION FACTOR HYPA"/>
    <property type="match status" value="1"/>
</dbReference>
<feature type="binding site" evidence="4">
    <location>
        <position position="2"/>
    </location>
    <ligand>
        <name>Ni(2+)</name>
        <dbReference type="ChEBI" id="CHEBI:49786"/>
    </ligand>
</feature>
<dbReference type="FunFam" id="3.30.2320.80:FF:000001">
    <property type="entry name" value="Hydrogenase maturation factor HypA"/>
    <property type="match status" value="1"/>
</dbReference>
<organism evidence="5 7">
    <name type="scientific">Proteus penneri</name>
    <dbReference type="NCBI Taxonomy" id="102862"/>
    <lineage>
        <taxon>Bacteria</taxon>
        <taxon>Pseudomonadati</taxon>
        <taxon>Pseudomonadota</taxon>
        <taxon>Gammaproteobacteria</taxon>
        <taxon>Enterobacterales</taxon>
        <taxon>Morganellaceae</taxon>
        <taxon>Proteus</taxon>
    </lineage>
</organism>
<dbReference type="HAMAP" id="MF_00213">
    <property type="entry name" value="HypA_HybF"/>
    <property type="match status" value="1"/>
</dbReference>
<sequence length="113" mass="12594">MHEITLCQSAFEIIDSQAKLNNAKKVKSVWMEIGALSCVEVSALEFCFDIVCRDTLAQGCELHIEIIPAKAWCWDCHQVVTVSTFNAGCPSCGSQNLRVESDDAMRIKQIEIE</sequence>
<dbReference type="PROSITE" id="PS01249">
    <property type="entry name" value="HYPA"/>
    <property type="match status" value="1"/>
</dbReference>
<dbReference type="NCBIfam" id="NF002979">
    <property type="entry name" value="PRK03681.1"/>
    <property type="match status" value="1"/>
</dbReference>
<keyword evidence="1 4" id="KW-0533">Nickel</keyword>
<evidence type="ECO:0000313" key="7">
    <source>
        <dbReference type="Proteomes" id="UP000183920"/>
    </source>
</evidence>
<evidence type="ECO:0000313" key="6">
    <source>
        <dbReference type="EMBL" id="MBJ2117852.1"/>
    </source>
</evidence>
<feature type="binding site" evidence="4">
    <location>
        <position position="76"/>
    </location>
    <ligand>
        <name>Zn(2+)</name>
        <dbReference type="ChEBI" id="CHEBI:29105"/>
    </ligand>
</feature>
<dbReference type="PANTHER" id="PTHR34535">
    <property type="entry name" value="HYDROGENASE MATURATION FACTOR HYPA"/>
    <property type="match status" value="1"/>
</dbReference>
<dbReference type="InterPro" id="IPR039002">
    <property type="entry name" value="HybF"/>
</dbReference>
<dbReference type="GO" id="GO:0016530">
    <property type="term" value="F:metallochaperone activity"/>
    <property type="evidence" value="ECO:0007669"/>
    <property type="project" value="UniProtKB-ARBA"/>
</dbReference>
<dbReference type="RefSeq" id="WP_006535441.1">
    <property type="nucleotide sequence ID" value="NZ_CAXOKO010000001.1"/>
</dbReference>
<protein>
    <recommendedName>
        <fullName evidence="4">Hydrogenase maturation factor HybF</fullName>
    </recommendedName>
</protein>
<keyword evidence="3 4" id="KW-0862">Zinc</keyword>
<dbReference type="NCBIfam" id="TIGR00100">
    <property type="entry name" value="hypA"/>
    <property type="match status" value="1"/>
</dbReference>
<comment type="function">
    <text evidence="4">Involved in the maturation of [NiFe] hydrogenases. Required for nickel insertion into the metal center of the hydrogenase.</text>
</comment>
<dbReference type="AlphaFoldDB" id="A0A0G4Q8J9"/>
<evidence type="ECO:0000313" key="8">
    <source>
        <dbReference type="Proteomes" id="UP000619976"/>
    </source>
</evidence>
<feature type="binding site" evidence="4">
    <location>
        <position position="73"/>
    </location>
    <ligand>
        <name>Zn(2+)</name>
        <dbReference type="ChEBI" id="CHEBI:29105"/>
    </ligand>
</feature>
<dbReference type="HAMAP" id="MF_02099">
    <property type="entry name" value="HybF_subfam"/>
    <property type="match status" value="1"/>
</dbReference>
<dbReference type="GeneID" id="76521614"/>
<dbReference type="Proteomes" id="UP000619976">
    <property type="component" value="Unassembled WGS sequence"/>
</dbReference>
<feature type="binding site" evidence="4">
    <location>
        <position position="92"/>
    </location>
    <ligand>
        <name>Zn(2+)</name>
        <dbReference type="ChEBI" id="CHEBI:29105"/>
    </ligand>
</feature>